<reference evidence="8" key="1">
    <citation type="submission" date="2016-10" db="EMBL/GenBank/DDBJ databases">
        <authorList>
            <person name="Varghese N."/>
            <person name="Submissions S."/>
        </authorList>
    </citation>
    <scope>NUCLEOTIDE SEQUENCE [LARGE SCALE GENOMIC DNA]</scope>
    <source>
        <strain evidence="8">SLH 33</strain>
    </source>
</reference>
<dbReference type="EMBL" id="FOHQ01000008">
    <property type="protein sequence ID" value="SET08215.1"/>
    <property type="molecule type" value="Genomic_DNA"/>
</dbReference>
<dbReference type="Pfam" id="PF04013">
    <property type="entry name" value="Methyltrn_RNA_2"/>
    <property type="match status" value="1"/>
</dbReference>
<accession>A0A1I0BMN1</accession>
<feature type="binding site" evidence="6">
    <location>
        <position position="185"/>
    </location>
    <ligand>
        <name>S-adenosyl-L-methionine</name>
        <dbReference type="ChEBI" id="CHEBI:59789"/>
    </ligand>
</feature>
<gene>
    <name evidence="6" type="primary">trmY</name>
    <name evidence="7" type="ORF">SAMN04488587_2233</name>
</gene>
<dbReference type="CDD" id="cd18087">
    <property type="entry name" value="TrmY-like"/>
    <property type="match status" value="1"/>
</dbReference>
<keyword evidence="4 6" id="KW-0949">S-adenosyl-L-methionine</keyword>
<dbReference type="SUPFAM" id="SSF75217">
    <property type="entry name" value="alpha/beta knot"/>
    <property type="match status" value="1"/>
</dbReference>
<comment type="similarity">
    <text evidence="6">Belongs to the methyltransferase superfamily. TrmY family.</text>
</comment>
<comment type="subunit">
    <text evidence="6">Homodimer.</text>
</comment>
<evidence type="ECO:0000256" key="3">
    <source>
        <dbReference type="ARBA" id="ARBA00022679"/>
    </source>
</evidence>
<dbReference type="GO" id="GO:0030488">
    <property type="term" value="P:tRNA methylation"/>
    <property type="evidence" value="ECO:0007669"/>
    <property type="project" value="UniProtKB-UniRule"/>
</dbReference>
<comment type="function">
    <text evidence="6">Specifically catalyzes the N1-methylation of pseudouridine at position 54 (Psi54) in tRNAs.</text>
</comment>
<protein>
    <recommendedName>
        <fullName evidence="6">tRNA (pseudouridine(54)-N(1))-methyltransferase</fullName>
        <ecNumber evidence="6">2.1.1.257</ecNumber>
    </recommendedName>
</protein>
<dbReference type="HAMAP" id="MF_00587">
    <property type="entry name" value="tRNA_methyltr_TrmY"/>
    <property type="match status" value="1"/>
</dbReference>
<dbReference type="PANTHER" id="PTHR40703:SF1">
    <property type="entry name" value="TRNA (PSEUDOURIDINE(54)-N(1))-METHYLTRANSFERASE"/>
    <property type="match status" value="1"/>
</dbReference>
<dbReference type="Gene3D" id="3.40.1280.10">
    <property type="match status" value="1"/>
</dbReference>
<sequence>MRDFVIIAHKALTTGDFSLNDMPGAAGRMDILCRCINSSLFLSHDLRRDVQVHLVLLGEPDPGKIVRFDGEHIRYLNPDERSAGSLIKKALQKTAGEWEIRSTPGVFMRRGGLDTLLSEFREAGRRFIYLHEDGEDIREVSDLTDNAVFILGDHMGVTEEEEQMINEQGAQNISLGPIPLHADHCIILINNEIDRTIAGKVQ</sequence>
<evidence type="ECO:0000256" key="4">
    <source>
        <dbReference type="ARBA" id="ARBA00022691"/>
    </source>
</evidence>
<keyword evidence="2 6" id="KW-0489">Methyltransferase</keyword>
<evidence type="ECO:0000256" key="5">
    <source>
        <dbReference type="ARBA" id="ARBA00022694"/>
    </source>
</evidence>
<dbReference type="Proteomes" id="UP000243338">
    <property type="component" value="Unassembled WGS sequence"/>
</dbReference>
<comment type="subcellular location">
    <subcellularLocation>
        <location evidence="6">Cytoplasm</location>
    </subcellularLocation>
</comment>
<evidence type="ECO:0000313" key="7">
    <source>
        <dbReference type="EMBL" id="SET08215.1"/>
    </source>
</evidence>
<comment type="caution">
    <text evidence="6">Lacks conserved residue(s) required for the propagation of feature annotation.</text>
</comment>
<evidence type="ECO:0000313" key="8">
    <source>
        <dbReference type="Proteomes" id="UP000243338"/>
    </source>
</evidence>
<keyword evidence="1 6" id="KW-0963">Cytoplasm</keyword>
<organism evidence="7 8">
    <name type="scientific">Methanococcoides vulcani</name>
    <dbReference type="NCBI Taxonomy" id="1353158"/>
    <lineage>
        <taxon>Archaea</taxon>
        <taxon>Methanobacteriati</taxon>
        <taxon>Methanobacteriota</taxon>
        <taxon>Stenosarchaea group</taxon>
        <taxon>Methanomicrobia</taxon>
        <taxon>Methanosarcinales</taxon>
        <taxon>Methanosarcinaceae</taxon>
        <taxon>Methanococcoides</taxon>
    </lineage>
</organism>
<dbReference type="OrthoDB" id="27492at2157"/>
<evidence type="ECO:0000256" key="2">
    <source>
        <dbReference type="ARBA" id="ARBA00022603"/>
    </source>
</evidence>
<dbReference type="STRING" id="1353158.SAMN04488587_2233"/>
<keyword evidence="5 6" id="KW-0819">tRNA processing</keyword>
<dbReference type="PANTHER" id="PTHR40703">
    <property type="entry name" value="TRNA (PSEUDOURIDINE(54)-N(1))-METHYLTRANSFERASE"/>
    <property type="match status" value="1"/>
</dbReference>
<name>A0A1I0BMN1_9EURY</name>
<comment type="catalytic activity">
    <reaction evidence="6">
        <text>pseudouridine(54) in tRNA + S-adenosyl-L-methionine = N(1)-methylpseudouridine(54) in tRNA + S-adenosyl-L-homocysteine + H(+)</text>
        <dbReference type="Rhea" id="RHEA:55292"/>
        <dbReference type="Rhea" id="RHEA-COMP:14140"/>
        <dbReference type="Rhea" id="RHEA-COMP:14141"/>
        <dbReference type="ChEBI" id="CHEBI:15378"/>
        <dbReference type="ChEBI" id="CHEBI:57856"/>
        <dbReference type="ChEBI" id="CHEBI:59789"/>
        <dbReference type="ChEBI" id="CHEBI:65314"/>
        <dbReference type="ChEBI" id="CHEBI:74890"/>
        <dbReference type="EC" id="2.1.1.257"/>
    </reaction>
</comment>
<proteinExistence type="inferred from homology"/>
<dbReference type="EC" id="2.1.1.257" evidence="6"/>
<dbReference type="GO" id="GO:0008757">
    <property type="term" value="F:S-adenosylmethionine-dependent methyltransferase activity"/>
    <property type="evidence" value="ECO:0007669"/>
    <property type="project" value="UniProtKB-UniRule"/>
</dbReference>
<dbReference type="AlphaFoldDB" id="A0A1I0BMN1"/>
<dbReference type="InterPro" id="IPR007158">
    <property type="entry name" value="TrmY"/>
</dbReference>
<feature type="binding site" evidence="6">
    <location>
        <position position="152"/>
    </location>
    <ligand>
        <name>S-adenosyl-L-methionine</name>
        <dbReference type="ChEBI" id="CHEBI:59789"/>
    </ligand>
</feature>
<keyword evidence="3 6" id="KW-0808">Transferase</keyword>
<feature type="binding site" evidence="6">
    <location>
        <position position="130"/>
    </location>
    <ligand>
        <name>S-adenosyl-L-methionine</name>
        <dbReference type="ChEBI" id="CHEBI:59789"/>
    </ligand>
</feature>
<dbReference type="GO" id="GO:0005737">
    <property type="term" value="C:cytoplasm"/>
    <property type="evidence" value="ECO:0007669"/>
    <property type="project" value="UniProtKB-SubCell"/>
</dbReference>
<evidence type="ECO:0000256" key="6">
    <source>
        <dbReference type="HAMAP-Rule" id="MF_00587"/>
    </source>
</evidence>
<dbReference type="InterPro" id="IPR029026">
    <property type="entry name" value="tRNA_m1G_MTases_N"/>
</dbReference>
<dbReference type="InterPro" id="IPR029028">
    <property type="entry name" value="Alpha/beta_knot_MTases"/>
</dbReference>
<keyword evidence="8" id="KW-1185">Reference proteome</keyword>
<dbReference type="RefSeq" id="WP_091690669.1">
    <property type="nucleotide sequence ID" value="NZ_CAAGSJ010000002.1"/>
</dbReference>
<dbReference type="GO" id="GO:0008175">
    <property type="term" value="F:tRNA methyltransferase activity"/>
    <property type="evidence" value="ECO:0007669"/>
    <property type="project" value="UniProtKB-UniRule"/>
</dbReference>
<evidence type="ECO:0000256" key="1">
    <source>
        <dbReference type="ARBA" id="ARBA00022490"/>
    </source>
</evidence>
<dbReference type="NCBIfam" id="NF002560">
    <property type="entry name" value="PRK02135.1"/>
    <property type="match status" value="1"/>
</dbReference>